<dbReference type="InterPro" id="IPR037151">
    <property type="entry name" value="AlkB-like_sf"/>
</dbReference>
<dbReference type="InterPro" id="IPR005123">
    <property type="entry name" value="Oxoglu/Fe-dep_dioxygenase_dom"/>
</dbReference>
<name>A0A9N9ANV8_FUNMO</name>
<keyword evidence="3" id="KW-1185">Reference proteome</keyword>
<dbReference type="AlphaFoldDB" id="A0A9N9ANV8"/>
<dbReference type="Proteomes" id="UP000789375">
    <property type="component" value="Unassembled WGS sequence"/>
</dbReference>
<dbReference type="PANTHER" id="PTHR12463">
    <property type="entry name" value="OXYGENASE-RELATED"/>
    <property type="match status" value="1"/>
</dbReference>
<organism evidence="2 3">
    <name type="scientific">Funneliformis mosseae</name>
    <name type="common">Endomycorrhizal fungus</name>
    <name type="synonym">Glomus mosseae</name>
    <dbReference type="NCBI Taxonomy" id="27381"/>
    <lineage>
        <taxon>Eukaryota</taxon>
        <taxon>Fungi</taxon>
        <taxon>Fungi incertae sedis</taxon>
        <taxon>Mucoromycota</taxon>
        <taxon>Glomeromycotina</taxon>
        <taxon>Glomeromycetes</taxon>
        <taxon>Glomerales</taxon>
        <taxon>Glomeraceae</taxon>
        <taxon>Funneliformis</taxon>
    </lineage>
</organism>
<dbReference type="InterPro" id="IPR032857">
    <property type="entry name" value="ALKBH4"/>
</dbReference>
<proteinExistence type="predicted"/>
<dbReference type="Pfam" id="PF13532">
    <property type="entry name" value="2OG-FeII_Oxy_2"/>
    <property type="match status" value="1"/>
</dbReference>
<dbReference type="GO" id="GO:0032451">
    <property type="term" value="F:demethylase activity"/>
    <property type="evidence" value="ECO:0007669"/>
    <property type="project" value="TreeGrafter"/>
</dbReference>
<dbReference type="PANTHER" id="PTHR12463:SF1">
    <property type="entry name" value="2-OXOGLUTARATE AND FE-DEPENDENT OXYGENASE FAMILY PROTEIN"/>
    <property type="match status" value="1"/>
</dbReference>
<comment type="caution">
    <text evidence="2">The sequence shown here is derived from an EMBL/GenBank/DDBJ whole genome shotgun (WGS) entry which is preliminary data.</text>
</comment>
<reference evidence="2" key="1">
    <citation type="submission" date="2021-06" db="EMBL/GenBank/DDBJ databases">
        <authorList>
            <person name="Kallberg Y."/>
            <person name="Tangrot J."/>
            <person name="Rosling A."/>
        </authorList>
    </citation>
    <scope>NUCLEOTIDE SEQUENCE</scope>
    <source>
        <strain evidence="2">87-6 pot B 2015</strain>
    </source>
</reference>
<dbReference type="GO" id="GO:0070988">
    <property type="term" value="P:demethylation"/>
    <property type="evidence" value="ECO:0007669"/>
    <property type="project" value="InterPro"/>
</dbReference>
<gene>
    <name evidence="2" type="ORF">FMOSSE_LOCUS5684</name>
</gene>
<sequence length="244" mass="28039">MKSSEHFISHNEAKLSSITSPVTGISNLSLNSPVDGSYIIDDFITKQEEIELINSIDLHEWSGNGMPPNPEMRRRTQQYGYEFSYRYRKVVQNLGALPTFLDFIIARFVEQKIIQLSEMEYPNMCIVNEYQVGQGIMPHVDSTEFFGPIILSLSLLSPCLMTFTHTQDSSNQSIVLLSKSLLIMTKSSRFDYKHSISKDAIEYYNDDEIIRDRRVSLTFRTIVTSKEEKEEKEKGVGTDCYTRC</sequence>
<dbReference type="Gene3D" id="2.60.120.590">
    <property type="entry name" value="Alpha-ketoglutarate-dependent dioxygenase AlkB-like"/>
    <property type="match status" value="1"/>
</dbReference>
<evidence type="ECO:0000313" key="2">
    <source>
        <dbReference type="EMBL" id="CAG8534766.1"/>
    </source>
</evidence>
<dbReference type="SUPFAM" id="SSF51197">
    <property type="entry name" value="Clavaminate synthase-like"/>
    <property type="match status" value="1"/>
</dbReference>
<accession>A0A9N9ANV8</accession>
<dbReference type="InterPro" id="IPR027450">
    <property type="entry name" value="AlkB-like"/>
</dbReference>
<dbReference type="PROSITE" id="PS51471">
    <property type="entry name" value="FE2OG_OXY"/>
    <property type="match status" value="1"/>
</dbReference>
<evidence type="ECO:0000259" key="1">
    <source>
        <dbReference type="PROSITE" id="PS51471"/>
    </source>
</evidence>
<evidence type="ECO:0000313" key="3">
    <source>
        <dbReference type="Proteomes" id="UP000789375"/>
    </source>
</evidence>
<feature type="domain" description="Fe2OG dioxygenase" evidence="1">
    <location>
        <begin position="121"/>
        <end position="223"/>
    </location>
</feature>
<protein>
    <submittedName>
        <fullName evidence="2">6414_t:CDS:1</fullName>
    </submittedName>
</protein>
<dbReference type="GO" id="GO:0016491">
    <property type="term" value="F:oxidoreductase activity"/>
    <property type="evidence" value="ECO:0007669"/>
    <property type="project" value="TreeGrafter"/>
</dbReference>
<dbReference type="EMBL" id="CAJVPP010001112">
    <property type="protein sequence ID" value="CAG8534766.1"/>
    <property type="molecule type" value="Genomic_DNA"/>
</dbReference>